<dbReference type="Pfam" id="PF03797">
    <property type="entry name" value="Autotransporter"/>
    <property type="match status" value="1"/>
</dbReference>
<dbReference type="InterPro" id="IPR006315">
    <property type="entry name" value="OM_autotransptr_brl_dom"/>
</dbReference>
<dbReference type="AlphaFoldDB" id="A0A7X3MX89"/>
<sequence length="367" mass="38080">TADAVEALGNGHRVFDAVIGQSVDGARQAFDALSGEVHASAAGTALSGTLRMQDLLLTRMRALQAPVAGQVQVAYAADGPGAAPRVDMLAVPSFDPRRFSLWGEGFGSWGRAASNGGAAGMDTSTGGFAIGAETRLDKTFTFGMSGGFSRTTFEVDGRLSSGSNETTFGAIYGMAQWGAVSLRAGASYAWHDIDTIRTITFPSFADQASASYDGSTLMAFSEVGYAVDLGWVTVEPFVGASVMRLRLDGFAEEGGEAALTGSARSYDLASTTLGVRAQARISAELPLTLRGMVGWRHAFGDVEPAALLAFSGGTTGFSVAGLPIDRNALVAEAGLDWQINKDMALGVSYSGQIGARTQEHAVKGNFT</sequence>
<dbReference type="SUPFAM" id="SSF103515">
    <property type="entry name" value="Autotransporter"/>
    <property type="match status" value="1"/>
</dbReference>
<evidence type="ECO:0000259" key="1">
    <source>
        <dbReference type="PROSITE" id="PS51208"/>
    </source>
</evidence>
<feature type="non-terminal residue" evidence="2">
    <location>
        <position position="1"/>
    </location>
</feature>
<dbReference type="EMBL" id="WURB01000080">
    <property type="protein sequence ID" value="MXQ14932.1"/>
    <property type="molecule type" value="Genomic_DNA"/>
</dbReference>
<dbReference type="InterPro" id="IPR005546">
    <property type="entry name" value="Autotransporte_beta"/>
</dbReference>
<dbReference type="NCBIfam" id="TIGR01414">
    <property type="entry name" value="autotrans_barl"/>
    <property type="match status" value="1"/>
</dbReference>
<organism evidence="2 3">
    <name type="scientific">Microvirga makkahensis</name>
    <dbReference type="NCBI Taxonomy" id="1128670"/>
    <lineage>
        <taxon>Bacteria</taxon>
        <taxon>Pseudomonadati</taxon>
        <taxon>Pseudomonadota</taxon>
        <taxon>Alphaproteobacteria</taxon>
        <taxon>Hyphomicrobiales</taxon>
        <taxon>Methylobacteriaceae</taxon>
        <taxon>Microvirga</taxon>
    </lineage>
</organism>
<reference evidence="2 3" key="2">
    <citation type="submission" date="2020-01" db="EMBL/GenBank/DDBJ databases">
        <title>Microvirga sp. nov., an arsenate reduction bacterium isolated from Tibet hotspring sediments.</title>
        <authorList>
            <person name="Xian W.-D."/>
            <person name="Li W.-J."/>
        </authorList>
    </citation>
    <scope>NUCLEOTIDE SEQUENCE [LARGE SCALE GENOMIC DNA]</scope>
    <source>
        <strain evidence="2 3">KCTC 23863</strain>
    </source>
</reference>
<gene>
    <name evidence="2" type="ORF">GR328_26570</name>
</gene>
<dbReference type="Proteomes" id="UP000436483">
    <property type="component" value="Unassembled WGS sequence"/>
</dbReference>
<protein>
    <submittedName>
        <fullName evidence="2">Autotransporter domain-containing protein</fullName>
    </submittedName>
</protein>
<dbReference type="RefSeq" id="WP_160888630.1">
    <property type="nucleotide sequence ID" value="NZ_WURB01000080.1"/>
</dbReference>
<comment type="caution">
    <text evidence="2">The sequence shown here is derived from an EMBL/GenBank/DDBJ whole genome shotgun (WGS) entry which is preliminary data.</text>
</comment>
<dbReference type="PROSITE" id="PS51208">
    <property type="entry name" value="AUTOTRANSPORTER"/>
    <property type="match status" value="1"/>
</dbReference>
<accession>A0A7X3MX89</accession>
<evidence type="ECO:0000313" key="3">
    <source>
        <dbReference type="Proteomes" id="UP000436483"/>
    </source>
</evidence>
<dbReference type="GO" id="GO:0019867">
    <property type="term" value="C:outer membrane"/>
    <property type="evidence" value="ECO:0007669"/>
    <property type="project" value="InterPro"/>
</dbReference>
<reference evidence="2 3" key="1">
    <citation type="submission" date="2019-12" db="EMBL/GenBank/DDBJ databases">
        <authorList>
            <person name="Yuan C.-G."/>
        </authorList>
    </citation>
    <scope>NUCLEOTIDE SEQUENCE [LARGE SCALE GENOMIC DNA]</scope>
    <source>
        <strain evidence="2 3">KCTC 23863</strain>
    </source>
</reference>
<keyword evidence="3" id="KW-1185">Reference proteome</keyword>
<dbReference type="InterPro" id="IPR036709">
    <property type="entry name" value="Autotransporte_beta_dom_sf"/>
</dbReference>
<dbReference type="OrthoDB" id="9804931at2"/>
<dbReference type="SMART" id="SM00869">
    <property type="entry name" value="Autotransporter"/>
    <property type="match status" value="1"/>
</dbReference>
<name>A0A7X3MX89_9HYPH</name>
<evidence type="ECO:0000313" key="2">
    <source>
        <dbReference type="EMBL" id="MXQ14932.1"/>
    </source>
</evidence>
<feature type="non-terminal residue" evidence="2">
    <location>
        <position position="367"/>
    </location>
</feature>
<feature type="domain" description="Autotransporter" evidence="1">
    <location>
        <begin position="94"/>
        <end position="367"/>
    </location>
</feature>
<proteinExistence type="predicted"/>
<dbReference type="Gene3D" id="2.40.128.130">
    <property type="entry name" value="Autotransporter beta-domain"/>
    <property type="match status" value="1"/>
</dbReference>